<sequence length="266" mass="31011">MRHVYRRMSCEIQSIDFAGIPRPNFDYEDDEVPDIHPSPNLISSNSTPAFAVSSGLILPTLNIVSPIPRISPLILSYALEGKYDDYFDNLYIIDCRFEYEFNGGHIRNAFNLSSPDQLKEKFIDNPEPRAVFVFHCEFSHNRGPSIAQIFREMDRFANKSRHPAIYYPNVYILEGGYREFYNNFQDQCEGGYRPMIDPGYQSLCQRSMQCFRQNVQKAMKEMRKPLSRETNSQHMFTSPINFQERYSNSPTTTRYRAKLVGALKFD</sequence>
<keyword evidence="3" id="KW-0132">Cell division</keyword>
<feature type="domain" description="Rhodanese" evidence="9">
    <location>
        <begin position="86"/>
        <end position="189"/>
    </location>
</feature>
<keyword evidence="4" id="KW-0498">Mitosis</keyword>
<dbReference type="FunFam" id="3.40.250.10:FF:000021">
    <property type="entry name" value="M-phase inducer phosphatase cdc-25.2"/>
    <property type="match status" value="1"/>
</dbReference>
<evidence type="ECO:0000256" key="4">
    <source>
        <dbReference type="ARBA" id="ARBA00022776"/>
    </source>
</evidence>
<dbReference type="GO" id="GO:0004725">
    <property type="term" value="F:protein tyrosine phosphatase activity"/>
    <property type="evidence" value="ECO:0000318"/>
    <property type="project" value="GO_Central"/>
</dbReference>
<evidence type="ECO:0000256" key="5">
    <source>
        <dbReference type="ARBA" id="ARBA00022801"/>
    </source>
</evidence>
<name>A2DRY7_TRIV3</name>
<evidence type="ECO:0000256" key="7">
    <source>
        <dbReference type="ARBA" id="ARBA00023306"/>
    </source>
</evidence>
<evidence type="ECO:0000259" key="9">
    <source>
        <dbReference type="PROSITE" id="PS50206"/>
    </source>
</evidence>
<dbReference type="GO" id="GO:0000086">
    <property type="term" value="P:G2/M transition of mitotic cell cycle"/>
    <property type="evidence" value="ECO:0000318"/>
    <property type="project" value="GO_Central"/>
</dbReference>
<dbReference type="VEuPathDB" id="TrichDB:TVAG_447150"/>
<dbReference type="AlphaFoldDB" id="A2DRY7"/>
<reference evidence="10" key="2">
    <citation type="journal article" date="2007" name="Science">
        <title>Draft genome sequence of the sexually transmitted pathogen Trichomonas vaginalis.</title>
        <authorList>
            <person name="Carlton J.M."/>
            <person name="Hirt R.P."/>
            <person name="Silva J.C."/>
            <person name="Delcher A.L."/>
            <person name="Schatz M."/>
            <person name="Zhao Q."/>
            <person name="Wortman J.R."/>
            <person name="Bidwell S.L."/>
            <person name="Alsmark U.C.M."/>
            <person name="Besteiro S."/>
            <person name="Sicheritz-Ponten T."/>
            <person name="Noel C.J."/>
            <person name="Dacks J.B."/>
            <person name="Foster P.G."/>
            <person name="Simillion C."/>
            <person name="Van de Peer Y."/>
            <person name="Miranda-Saavedra D."/>
            <person name="Barton G.J."/>
            <person name="Westrop G.D."/>
            <person name="Mueller S."/>
            <person name="Dessi D."/>
            <person name="Fiori P.L."/>
            <person name="Ren Q."/>
            <person name="Paulsen I."/>
            <person name="Zhang H."/>
            <person name="Bastida-Corcuera F.D."/>
            <person name="Simoes-Barbosa A."/>
            <person name="Brown M.T."/>
            <person name="Hayes R.D."/>
            <person name="Mukherjee M."/>
            <person name="Okumura C.Y."/>
            <person name="Schneider R."/>
            <person name="Smith A.J."/>
            <person name="Vanacova S."/>
            <person name="Villalvazo M."/>
            <person name="Haas B.J."/>
            <person name="Pertea M."/>
            <person name="Feldblyum T.V."/>
            <person name="Utterback T.R."/>
            <person name="Shu C.L."/>
            <person name="Osoegawa K."/>
            <person name="de Jong P.J."/>
            <person name="Hrdy I."/>
            <person name="Horvathova L."/>
            <person name="Zubacova Z."/>
            <person name="Dolezal P."/>
            <person name="Malik S.B."/>
            <person name="Logsdon J.M. Jr."/>
            <person name="Henze K."/>
            <person name="Gupta A."/>
            <person name="Wang C.C."/>
            <person name="Dunne R.L."/>
            <person name="Upcroft J.A."/>
            <person name="Upcroft P."/>
            <person name="White O."/>
            <person name="Salzberg S.L."/>
            <person name="Tang P."/>
            <person name="Chiu C.-H."/>
            <person name="Lee Y.-S."/>
            <person name="Embley T.M."/>
            <person name="Coombs G.H."/>
            <person name="Mottram J.C."/>
            <person name="Tachezy J."/>
            <person name="Fraser-Liggett C.M."/>
            <person name="Johnson P.J."/>
        </authorList>
    </citation>
    <scope>NUCLEOTIDE SEQUENCE [LARGE SCALE GENOMIC DNA]</scope>
    <source>
        <strain evidence="10">G3</strain>
    </source>
</reference>
<protein>
    <recommendedName>
        <fullName evidence="2">protein-tyrosine-phosphatase</fullName>
        <ecNumber evidence="2">3.1.3.48</ecNumber>
    </recommendedName>
</protein>
<keyword evidence="6" id="KW-0904">Protein phosphatase</keyword>
<dbReference type="Gene3D" id="3.40.250.10">
    <property type="entry name" value="Rhodanese-like domain"/>
    <property type="match status" value="1"/>
</dbReference>
<dbReference type="EMBL" id="DS113238">
    <property type="protein sequence ID" value="EAY16757.1"/>
    <property type="molecule type" value="Genomic_DNA"/>
</dbReference>
<dbReference type="GO" id="GO:0110032">
    <property type="term" value="P:positive regulation of G2/MI transition of meiotic cell cycle"/>
    <property type="evidence" value="ECO:0000318"/>
    <property type="project" value="GO_Central"/>
</dbReference>
<dbReference type="RefSeq" id="XP_001328980.1">
    <property type="nucleotide sequence ID" value="XM_001328945.1"/>
</dbReference>
<dbReference type="Proteomes" id="UP000001542">
    <property type="component" value="Unassembled WGS sequence"/>
</dbReference>
<comment type="catalytic activity">
    <reaction evidence="8">
        <text>O-phospho-L-tyrosyl-[protein] + H2O = L-tyrosyl-[protein] + phosphate</text>
        <dbReference type="Rhea" id="RHEA:10684"/>
        <dbReference type="Rhea" id="RHEA-COMP:10136"/>
        <dbReference type="Rhea" id="RHEA-COMP:20101"/>
        <dbReference type="ChEBI" id="CHEBI:15377"/>
        <dbReference type="ChEBI" id="CHEBI:43474"/>
        <dbReference type="ChEBI" id="CHEBI:46858"/>
        <dbReference type="ChEBI" id="CHEBI:61978"/>
        <dbReference type="EC" id="3.1.3.48"/>
    </reaction>
</comment>
<keyword evidence="11" id="KW-1185">Reference proteome</keyword>
<evidence type="ECO:0000313" key="10">
    <source>
        <dbReference type="EMBL" id="EAY16757.1"/>
    </source>
</evidence>
<keyword evidence="7" id="KW-0131">Cell cycle</keyword>
<proteinExistence type="inferred from homology"/>
<dbReference type="GO" id="GO:0051301">
    <property type="term" value="P:cell division"/>
    <property type="evidence" value="ECO:0007669"/>
    <property type="project" value="UniProtKB-KW"/>
</dbReference>
<organism evidence="10 11">
    <name type="scientific">Trichomonas vaginalis (strain ATCC PRA-98 / G3)</name>
    <dbReference type="NCBI Taxonomy" id="412133"/>
    <lineage>
        <taxon>Eukaryota</taxon>
        <taxon>Metamonada</taxon>
        <taxon>Parabasalia</taxon>
        <taxon>Trichomonadida</taxon>
        <taxon>Trichomonadidae</taxon>
        <taxon>Trichomonas</taxon>
    </lineage>
</organism>
<dbReference type="SUPFAM" id="SSF52821">
    <property type="entry name" value="Rhodanese/Cell cycle control phosphatase"/>
    <property type="match status" value="1"/>
</dbReference>
<dbReference type="InParanoid" id="A2DRY7"/>
<dbReference type="eggNOG" id="KOG3772">
    <property type="taxonomic scope" value="Eukaryota"/>
</dbReference>
<dbReference type="InterPro" id="IPR001763">
    <property type="entry name" value="Rhodanese-like_dom"/>
</dbReference>
<dbReference type="PROSITE" id="PS50206">
    <property type="entry name" value="RHODANESE_3"/>
    <property type="match status" value="1"/>
</dbReference>
<dbReference type="SMR" id="A2DRY7"/>
<dbReference type="VEuPathDB" id="TrichDB:TVAGG3_1001590"/>
<dbReference type="GO" id="GO:0010971">
    <property type="term" value="P:positive regulation of G2/M transition of mitotic cell cycle"/>
    <property type="evidence" value="ECO:0000318"/>
    <property type="project" value="GO_Central"/>
</dbReference>
<evidence type="ECO:0000256" key="8">
    <source>
        <dbReference type="ARBA" id="ARBA00051722"/>
    </source>
</evidence>
<dbReference type="STRING" id="5722.A2DRY7"/>
<reference evidence="10" key="1">
    <citation type="submission" date="2006-10" db="EMBL/GenBank/DDBJ databases">
        <authorList>
            <person name="Amadeo P."/>
            <person name="Zhao Q."/>
            <person name="Wortman J."/>
            <person name="Fraser-Liggett C."/>
            <person name="Carlton J."/>
        </authorList>
    </citation>
    <scope>NUCLEOTIDE SEQUENCE</scope>
    <source>
        <strain evidence="10">G3</strain>
    </source>
</reference>
<dbReference type="KEGG" id="tva:4774775"/>
<evidence type="ECO:0000313" key="11">
    <source>
        <dbReference type="Proteomes" id="UP000001542"/>
    </source>
</evidence>
<dbReference type="GO" id="GO:0005634">
    <property type="term" value="C:nucleus"/>
    <property type="evidence" value="ECO:0000318"/>
    <property type="project" value="GO_Central"/>
</dbReference>
<evidence type="ECO:0000256" key="2">
    <source>
        <dbReference type="ARBA" id="ARBA00013064"/>
    </source>
</evidence>
<dbReference type="GO" id="GO:0005737">
    <property type="term" value="C:cytoplasm"/>
    <property type="evidence" value="ECO:0000318"/>
    <property type="project" value="GO_Central"/>
</dbReference>
<keyword evidence="5" id="KW-0378">Hydrolase</keyword>
<dbReference type="EC" id="3.1.3.48" evidence="2"/>
<dbReference type="InterPro" id="IPR000751">
    <property type="entry name" value="MPI_Phosphatase"/>
</dbReference>
<accession>A2DRY7</accession>
<dbReference type="PANTHER" id="PTHR10828">
    <property type="entry name" value="M-PHASE INDUCER PHOSPHATASE DUAL SPECIFICITY PHOSPHATASE CDC25"/>
    <property type="match status" value="1"/>
</dbReference>
<evidence type="ECO:0000256" key="1">
    <source>
        <dbReference type="ARBA" id="ARBA00011065"/>
    </source>
</evidence>
<comment type="similarity">
    <text evidence="1">Belongs to the MPI phosphatase family.</text>
</comment>
<evidence type="ECO:0000256" key="6">
    <source>
        <dbReference type="ARBA" id="ARBA00022912"/>
    </source>
</evidence>
<dbReference type="SMART" id="SM00450">
    <property type="entry name" value="RHOD"/>
    <property type="match status" value="1"/>
</dbReference>
<dbReference type="OMA" id="RMSCEIQ"/>
<evidence type="ECO:0000256" key="3">
    <source>
        <dbReference type="ARBA" id="ARBA00022618"/>
    </source>
</evidence>
<dbReference type="Pfam" id="PF00581">
    <property type="entry name" value="Rhodanese"/>
    <property type="match status" value="1"/>
</dbReference>
<gene>
    <name evidence="10" type="ORF">TVAG_447150</name>
</gene>
<dbReference type="InterPro" id="IPR036873">
    <property type="entry name" value="Rhodanese-like_dom_sf"/>
</dbReference>
<dbReference type="PRINTS" id="PR00716">
    <property type="entry name" value="MPIPHPHTASE"/>
</dbReference>
<dbReference type="PANTHER" id="PTHR10828:SF17">
    <property type="entry name" value="PROTEIN-TYROSINE-PHOSPHATASE"/>
    <property type="match status" value="1"/>
</dbReference>
<dbReference type="OrthoDB" id="26523at2759"/>